<comment type="caution">
    <text evidence="3">The sequence shown here is derived from an EMBL/GenBank/DDBJ whole genome shotgun (WGS) entry which is preliminary data.</text>
</comment>
<sequence>MKRKVLSILFFIFFLNGVGIAAPREDRSGKVNQHSDIQKERKGSSRPGHKNDKNKSTHRPTAVKRKPGERSPVYYSVSEPPGGKRIYMLPGGTKKMKSGEEGVYIVDDTYIRRYNDGYDQIISPFDGIEILDYKGR</sequence>
<protein>
    <recommendedName>
        <fullName evidence="5">Nickel/cobalt homeostasis protein RcnB</fullName>
    </recommendedName>
</protein>
<feature type="compositionally biased region" description="Basic and acidic residues" evidence="1">
    <location>
        <begin position="36"/>
        <end position="55"/>
    </location>
</feature>
<evidence type="ECO:0000313" key="4">
    <source>
        <dbReference type="Proteomes" id="UP000257712"/>
    </source>
</evidence>
<evidence type="ECO:0000313" key="3">
    <source>
        <dbReference type="EMBL" id="SXD86534.1"/>
    </source>
</evidence>
<dbReference type="Proteomes" id="UP000257712">
    <property type="component" value="Unassembled WGS sequence"/>
</dbReference>
<dbReference type="RefSeq" id="WP_136025953.1">
    <property type="nucleotide sequence ID" value="NZ_CAAHGB010000003.1"/>
</dbReference>
<proteinExistence type="predicted"/>
<feature type="chain" id="PRO_5032751227" description="Nickel/cobalt homeostasis protein RcnB" evidence="2">
    <location>
        <begin position="22"/>
        <end position="136"/>
    </location>
</feature>
<gene>
    <name evidence="3" type="ORF">SAMEA3538780_00267</name>
</gene>
<accession>A0A8B4TL97</accession>
<feature type="compositionally biased region" description="Basic residues" evidence="1">
    <location>
        <begin position="56"/>
        <end position="67"/>
    </location>
</feature>
<organism evidence="3 4">
    <name type="scientific">Klebsiella quasivariicola</name>
    <dbReference type="NCBI Taxonomy" id="2026240"/>
    <lineage>
        <taxon>Bacteria</taxon>
        <taxon>Pseudomonadati</taxon>
        <taxon>Pseudomonadota</taxon>
        <taxon>Gammaproteobacteria</taxon>
        <taxon>Enterobacterales</taxon>
        <taxon>Enterobacteriaceae</taxon>
        <taxon>Klebsiella/Raoultella group</taxon>
        <taxon>Klebsiella</taxon>
        <taxon>Klebsiella pneumoniae complex</taxon>
    </lineage>
</organism>
<reference evidence="3 4" key="1">
    <citation type="submission" date="2018-08" db="EMBL/GenBank/DDBJ databases">
        <authorList>
            <consortium name="Pathogen Informatics"/>
        </authorList>
    </citation>
    <scope>NUCLEOTIDE SEQUENCE [LARGE SCALE GENOMIC DNA]</scope>
    <source>
        <strain evidence="3 4">EuSCAPE_IT371</strain>
    </source>
</reference>
<feature type="signal peptide" evidence="2">
    <location>
        <begin position="1"/>
        <end position="21"/>
    </location>
</feature>
<evidence type="ECO:0008006" key="5">
    <source>
        <dbReference type="Google" id="ProtNLM"/>
    </source>
</evidence>
<evidence type="ECO:0000256" key="1">
    <source>
        <dbReference type="SAM" id="MobiDB-lite"/>
    </source>
</evidence>
<keyword evidence="2" id="KW-0732">Signal</keyword>
<dbReference type="AlphaFoldDB" id="A0A8B4TL97"/>
<name>A0A8B4TL97_9ENTR</name>
<feature type="region of interest" description="Disordered" evidence="1">
    <location>
        <begin position="25"/>
        <end position="77"/>
    </location>
</feature>
<dbReference type="EMBL" id="UJZG01000001">
    <property type="protein sequence ID" value="SXD86534.1"/>
    <property type="molecule type" value="Genomic_DNA"/>
</dbReference>
<dbReference type="GeneID" id="69755501"/>
<evidence type="ECO:0000256" key="2">
    <source>
        <dbReference type="SAM" id="SignalP"/>
    </source>
</evidence>